<reference evidence="3" key="2">
    <citation type="submission" date="2009-11" db="EMBL/GenBank/DDBJ databases">
        <title>The Genome Sequence of Allomyces macrogynus strain ATCC 38327.</title>
        <authorList>
            <consortium name="The Broad Institute Genome Sequencing Platform"/>
            <person name="Russ C."/>
            <person name="Cuomo C."/>
            <person name="Shea T."/>
            <person name="Young S.K."/>
            <person name="Zeng Q."/>
            <person name="Koehrsen M."/>
            <person name="Haas B."/>
            <person name="Borodovsky M."/>
            <person name="Guigo R."/>
            <person name="Alvarado L."/>
            <person name="Berlin A."/>
            <person name="Borenstein D."/>
            <person name="Chen Z."/>
            <person name="Engels R."/>
            <person name="Freedman E."/>
            <person name="Gellesch M."/>
            <person name="Goldberg J."/>
            <person name="Griggs A."/>
            <person name="Gujja S."/>
            <person name="Heiman D."/>
            <person name="Hepburn T."/>
            <person name="Howarth C."/>
            <person name="Jen D."/>
            <person name="Larson L."/>
            <person name="Lewis B."/>
            <person name="Mehta T."/>
            <person name="Park D."/>
            <person name="Pearson M."/>
            <person name="Roberts A."/>
            <person name="Saif S."/>
            <person name="Shenoy N."/>
            <person name="Sisk P."/>
            <person name="Stolte C."/>
            <person name="Sykes S."/>
            <person name="Walk T."/>
            <person name="White J."/>
            <person name="Yandava C."/>
            <person name="Burger G."/>
            <person name="Gray M.W."/>
            <person name="Holland P.W.H."/>
            <person name="King N."/>
            <person name="Lang F.B.F."/>
            <person name="Roger A.J."/>
            <person name="Ruiz-Trillo I."/>
            <person name="Lander E."/>
            <person name="Nusbaum C."/>
        </authorList>
    </citation>
    <scope>NUCLEOTIDE SEQUENCE [LARGE SCALE GENOMIC DNA]</scope>
    <source>
        <strain evidence="3">ATCC 38327</strain>
    </source>
</reference>
<proteinExistence type="predicted"/>
<dbReference type="Proteomes" id="UP000054350">
    <property type="component" value="Unassembled WGS sequence"/>
</dbReference>
<feature type="region of interest" description="Disordered" evidence="1">
    <location>
        <begin position="1"/>
        <end position="40"/>
    </location>
</feature>
<evidence type="ECO:0000256" key="1">
    <source>
        <dbReference type="SAM" id="MobiDB-lite"/>
    </source>
</evidence>
<reference evidence="2 3" key="1">
    <citation type="submission" date="2009-11" db="EMBL/GenBank/DDBJ databases">
        <title>Annotation of Allomyces macrogynus ATCC 38327.</title>
        <authorList>
            <consortium name="The Broad Institute Genome Sequencing Platform"/>
            <person name="Russ C."/>
            <person name="Cuomo C."/>
            <person name="Burger G."/>
            <person name="Gray M.W."/>
            <person name="Holland P.W.H."/>
            <person name="King N."/>
            <person name="Lang F.B.F."/>
            <person name="Roger A.J."/>
            <person name="Ruiz-Trillo I."/>
            <person name="Young S.K."/>
            <person name="Zeng Q."/>
            <person name="Gargeya S."/>
            <person name="Fitzgerald M."/>
            <person name="Haas B."/>
            <person name="Abouelleil A."/>
            <person name="Alvarado L."/>
            <person name="Arachchi H.M."/>
            <person name="Berlin A."/>
            <person name="Chapman S.B."/>
            <person name="Gearin G."/>
            <person name="Goldberg J."/>
            <person name="Griggs A."/>
            <person name="Gujja S."/>
            <person name="Hansen M."/>
            <person name="Heiman D."/>
            <person name="Howarth C."/>
            <person name="Larimer J."/>
            <person name="Lui A."/>
            <person name="MacDonald P.J.P."/>
            <person name="McCowen C."/>
            <person name="Montmayeur A."/>
            <person name="Murphy C."/>
            <person name="Neiman D."/>
            <person name="Pearson M."/>
            <person name="Priest M."/>
            <person name="Roberts A."/>
            <person name="Saif S."/>
            <person name="Shea T."/>
            <person name="Sisk P."/>
            <person name="Stolte C."/>
            <person name="Sykes S."/>
            <person name="Wortman J."/>
            <person name="Nusbaum C."/>
            <person name="Birren B."/>
        </authorList>
    </citation>
    <scope>NUCLEOTIDE SEQUENCE [LARGE SCALE GENOMIC DNA]</scope>
    <source>
        <strain evidence="2 3">ATCC 38327</strain>
    </source>
</reference>
<gene>
    <name evidence="2" type="ORF">AMAG_02655</name>
</gene>
<dbReference type="EMBL" id="GG745331">
    <property type="protein sequence ID" value="KNE56884.1"/>
    <property type="molecule type" value="Genomic_DNA"/>
</dbReference>
<dbReference type="VEuPathDB" id="FungiDB:AMAG_02655"/>
<name>A0A0L0S3C2_ALLM3</name>
<accession>A0A0L0S3C2</accession>
<dbReference type="AlphaFoldDB" id="A0A0L0S3C2"/>
<evidence type="ECO:0000313" key="3">
    <source>
        <dbReference type="Proteomes" id="UP000054350"/>
    </source>
</evidence>
<protein>
    <submittedName>
        <fullName evidence="2">Uncharacterized protein</fullName>
    </submittedName>
</protein>
<dbReference type="OrthoDB" id="10443889at2759"/>
<organism evidence="2 3">
    <name type="scientific">Allomyces macrogynus (strain ATCC 38327)</name>
    <name type="common">Allomyces javanicus var. macrogynus</name>
    <dbReference type="NCBI Taxonomy" id="578462"/>
    <lineage>
        <taxon>Eukaryota</taxon>
        <taxon>Fungi</taxon>
        <taxon>Fungi incertae sedis</taxon>
        <taxon>Blastocladiomycota</taxon>
        <taxon>Blastocladiomycetes</taxon>
        <taxon>Blastocladiales</taxon>
        <taxon>Blastocladiaceae</taxon>
        <taxon>Allomyces</taxon>
    </lineage>
</organism>
<keyword evidence="3" id="KW-1185">Reference proteome</keyword>
<sequence>MDKQDAHFGSGDSAAKMVGMPGDEDPTSDPVLSGCTPSSSKVEGNKHGLFCKVKKLAARVASKPKQAIKQLASAISPACGPFGSRNKVTPTPVLDDSKPVQHVPDAVNLIEFIVWVRTQLSAIEVGHVECLYERTKDQVKMIDAVVASIEYDSAFPTNVEGYVKRVFLKATRTVIASILVDMLKSVLGNATTPFMAT</sequence>
<evidence type="ECO:0000313" key="2">
    <source>
        <dbReference type="EMBL" id="KNE56884.1"/>
    </source>
</evidence>